<dbReference type="InterPro" id="IPR006379">
    <property type="entry name" value="HAD-SF_hydro_IIB"/>
</dbReference>
<dbReference type="EC" id="3.1.3.-" evidence="1"/>
<dbReference type="EMBL" id="JAVREH010000011">
    <property type="protein sequence ID" value="MDT0261932.1"/>
    <property type="molecule type" value="Genomic_DNA"/>
</dbReference>
<keyword evidence="2" id="KW-1185">Reference proteome</keyword>
<gene>
    <name evidence="1" type="ORF">RM423_11040</name>
</gene>
<comment type="caution">
    <text evidence="1">The sequence shown here is derived from an EMBL/GenBank/DDBJ whole genome shotgun (WGS) entry which is preliminary data.</text>
</comment>
<dbReference type="Proteomes" id="UP001183176">
    <property type="component" value="Unassembled WGS sequence"/>
</dbReference>
<dbReference type="InterPro" id="IPR023214">
    <property type="entry name" value="HAD_sf"/>
</dbReference>
<dbReference type="RefSeq" id="WP_311423084.1">
    <property type="nucleotide sequence ID" value="NZ_JAVREH010000011.1"/>
</dbReference>
<proteinExistence type="predicted"/>
<dbReference type="Gene3D" id="3.40.50.1000">
    <property type="entry name" value="HAD superfamily/HAD-like"/>
    <property type="match status" value="1"/>
</dbReference>
<keyword evidence="1" id="KW-0378">Hydrolase</keyword>
<organism evidence="1 2">
    <name type="scientific">Jatrophihabitans lederbergiae</name>
    <dbReference type="NCBI Taxonomy" id="3075547"/>
    <lineage>
        <taxon>Bacteria</taxon>
        <taxon>Bacillati</taxon>
        <taxon>Actinomycetota</taxon>
        <taxon>Actinomycetes</taxon>
        <taxon>Jatrophihabitantales</taxon>
        <taxon>Jatrophihabitantaceae</taxon>
        <taxon>Jatrophihabitans</taxon>
    </lineage>
</organism>
<dbReference type="PANTHER" id="PTHR10000:SF8">
    <property type="entry name" value="HAD SUPERFAMILY HYDROLASE-LIKE, TYPE 3"/>
    <property type="match status" value="1"/>
</dbReference>
<dbReference type="PANTHER" id="PTHR10000">
    <property type="entry name" value="PHOSPHOSERINE PHOSPHATASE"/>
    <property type="match status" value="1"/>
</dbReference>
<dbReference type="Gene3D" id="3.30.1240.10">
    <property type="match status" value="1"/>
</dbReference>
<dbReference type="GO" id="GO:0016787">
    <property type="term" value="F:hydrolase activity"/>
    <property type="evidence" value="ECO:0007669"/>
    <property type="project" value="UniProtKB-KW"/>
</dbReference>
<name>A0ABU2JAB8_9ACTN</name>
<dbReference type="SUPFAM" id="SSF56784">
    <property type="entry name" value="HAD-like"/>
    <property type="match status" value="1"/>
</dbReference>
<dbReference type="Pfam" id="PF08282">
    <property type="entry name" value="Hydrolase_3"/>
    <property type="match status" value="2"/>
</dbReference>
<accession>A0ABU2JAB8</accession>
<protein>
    <submittedName>
        <fullName evidence="1">HAD family hydrolase</fullName>
        <ecNumber evidence="1">3.1.3.-</ecNumber>
    </submittedName>
</protein>
<sequence>MTRQEWRPRLVAIDVDGTLPAWAEVEEQAPEPPGSRLGRALQGALDAGAHVVLCSGRSPHGITRVVDRLRLVGQNGERMWMVASNGSVVCRYSPLEVVYRESFDAGPAVRAFVDRCPSALVAVEHELGYRLTGRFPAGELPGEMIVTKLAEIIAQPANRVIIRDPAATPEEFARLAAELDLPNADHSVGWTAWLDLTAVDVTKTSGLRYVCGELGLTAVDVLAIGDGRNDIEMLRWAGRGVAVGQAPQEVRDAADAVTAAAEDDGVALELERWFGLADADAPVDRVAGAEAGGPATC</sequence>
<evidence type="ECO:0000313" key="2">
    <source>
        <dbReference type="Proteomes" id="UP001183176"/>
    </source>
</evidence>
<evidence type="ECO:0000313" key="1">
    <source>
        <dbReference type="EMBL" id="MDT0261932.1"/>
    </source>
</evidence>
<reference evidence="2" key="1">
    <citation type="submission" date="2023-07" db="EMBL/GenBank/DDBJ databases">
        <title>30 novel species of actinomycetes from the DSMZ collection.</title>
        <authorList>
            <person name="Nouioui I."/>
        </authorList>
    </citation>
    <scope>NUCLEOTIDE SEQUENCE [LARGE SCALE GENOMIC DNA]</scope>
    <source>
        <strain evidence="2">DSM 44399</strain>
    </source>
</reference>
<dbReference type="NCBIfam" id="TIGR01484">
    <property type="entry name" value="HAD-SF-IIB"/>
    <property type="match status" value="1"/>
</dbReference>
<dbReference type="InterPro" id="IPR036412">
    <property type="entry name" value="HAD-like_sf"/>
</dbReference>